<reference evidence="2 3" key="2">
    <citation type="journal article" date="2015" name="Eukaryot. Cell">
        <title>Genetic mapping reveals that sinefungin resistance in Toxoplasma gondii is controlled by a putative amino acid transporter locus that can be used as a negative selectable marker.</title>
        <authorList>
            <person name="Behnke M.S."/>
            <person name="Khan A."/>
            <person name="Sibley L.D."/>
        </authorList>
    </citation>
    <scope>NUCLEOTIDE SEQUENCE [LARGE SCALE GENOMIC DNA]</scope>
    <source>
        <strain evidence="2 3">VAND</strain>
    </source>
</reference>
<proteinExistence type="predicted"/>
<name>A0A086PH18_TOXGO</name>
<dbReference type="Proteomes" id="UP000028840">
    <property type="component" value="Unassembled WGS sequence"/>
</dbReference>
<dbReference type="VEuPathDB" id="ToxoDB:TGVAND_438540"/>
<comment type="caution">
    <text evidence="2">The sequence shown here is derived from an EMBL/GenBank/DDBJ whole genome shotgun (WGS) entry which is preliminary data.</text>
</comment>
<reference evidence="2 3" key="1">
    <citation type="submission" date="2014-08" db="EMBL/GenBank/DDBJ databases">
        <authorList>
            <person name="Sibley D."/>
            <person name="Venepally P."/>
            <person name="Karamycheva S."/>
            <person name="Hadjithomas M."/>
            <person name="Khan A."/>
            <person name="Brunk B."/>
            <person name="Roos D."/>
            <person name="Caler E."/>
            <person name="Lorenzi H."/>
        </authorList>
    </citation>
    <scope>NUCLEOTIDE SEQUENCE [LARGE SCALE GENOMIC DNA]</scope>
    <source>
        <strain evidence="2 3">VAND</strain>
    </source>
</reference>
<protein>
    <submittedName>
        <fullName evidence="2">Uncharacterized protein</fullName>
    </submittedName>
</protein>
<evidence type="ECO:0000313" key="3">
    <source>
        <dbReference type="Proteomes" id="UP000028840"/>
    </source>
</evidence>
<dbReference type="EMBL" id="AEYJ02001809">
    <property type="protein sequence ID" value="KFG99649.1"/>
    <property type="molecule type" value="Genomic_DNA"/>
</dbReference>
<organism evidence="2 3">
    <name type="scientific">Toxoplasma gondii VAND</name>
    <dbReference type="NCBI Taxonomy" id="933077"/>
    <lineage>
        <taxon>Eukaryota</taxon>
        <taxon>Sar</taxon>
        <taxon>Alveolata</taxon>
        <taxon>Apicomplexa</taxon>
        <taxon>Conoidasida</taxon>
        <taxon>Coccidia</taxon>
        <taxon>Eucoccidiorida</taxon>
        <taxon>Eimeriorina</taxon>
        <taxon>Sarcocystidae</taxon>
        <taxon>Toxoplasma</taxon>
    </lineage>
</organism>
<dbReference type="AlphaFoldDB" id="A0A086PH18"/>
<sequence>MFIEDARLLRAFVSVVCFSSKSTSLREYSTFSSVPLPLQVSSACEDERISQARAPHKNAACLSSVRSSSPLSASSDSSPPFSVLWHLPVSLSFASLPPRKAGSVALTYDRQKSAAAASAKDEEEAQREEEDEEEEEEAEREEEDEDEEEEEAEREEEVLWSLRFERGTCVWGLTRD</sequence>
<evidence type="ECO:0000313" key="2">
    <source>
        <dbReference type="EMBL" id="KFG99649.1"/>
    </source>
</evidence>
<gene>
    <name evidence="2" type="ORF">TGVAND_438540</name>
</gene>
<feature type="region of interest" description="Disordered" evidence="1">
    <location>
        <begin position="114"/>
        <end position="159"/>
    </location>
</feature>
<accession>A0A086PH18</accession>
<evidence type="ECO:0000256" key="1">
    <source>
        <dbReference type="SAM" id="MobiDB-lite"/>
    </source>
</evidence>
<feature type="compositionally biased region" description="Acidic residues" evidence="1">
    <location>
        <begin position="121"/>
        <end position="158"/>
    </location>
</feature>